<evidence type="ECO:0000313" key="2">
    <source>
        <dbReference type="Proteomes" id="UP001050975"/>
    </source>
</evidence>
<proteinExistence type="predicted"/>
<sequence length="177" mass="19434">MSCHLTATLKTLRQSILVIGYGNELRGDDGVGQRVARAVEEWRVPNLRSLAVHQLTPELAEELAVVDRVIFVDAYTEATPPEVRVCPLEPAHSVATTGHTSDPQMLLAIAQALYNAHPQAWWVGIPAVNFELSNDLSPIASQGMEEALEEIDRLIKHQPSPPHTTLPNGKKQLVDII</sequence>
<dbReference type="PANTHER" id="PTHR30302">
    <property type="entry name" value="HYDROGENASE 1 MATURATION PROTEASE"/>
    <property type="match status" value="1"/>
</dbReference>
<dbReference type="InterPro" id="IPR023430">
    <property type="entry name" value="Pept_HybD-like_dom_sf"/>
</dbReference>
<dbReference type="InterPro" id="IPR000671">
    <property type="entry name" value="Peptidase_A31"/>
</dbReference>
<evidence type="ECO:0008006" key="3">
    <source>
        <dbReference type="Google" id="ProtNLM"/>
    </source>
</evidence>
<gene>
    <name evidence="1" type="ORF">MiSe_17990</name>
</gene>
<protein>
    <recommendedName>
        <fullName evidence="3">Hydrogenase maturation protease</fullName>
    </recommendedName>
</protein>
<dbReference type="SUPFAM" id="SSF53163">
    <property type="entry name" value="HybD-like"/>
    <property type="match status" value="1"/>
</dbReference>
<dbReference type="Proteomes" id="UP001050975">
    <property type="component" value="Unassembled WGS sequence"/>
</dbReference>
<dbReference type="RefSeq" id="WP_226577848.1">
    <property type="nucleotide sequence ID" value="NZ_BLAY01000021.1"/>
</dbReference>
<dbReference type="NCBIfam" id="TIGR00072">
    <property type="entry name" value="hydrog_prot"/>
    <property type="match status" value="1"/>
</dbReference>
<dbReference type="GO" id="GO:0016485">
    <property type="term" value="P:protein processing"/>
    <property type="evidence" value="ECO:0007669"/>
    <property type="project" value="TreeGrafter"/>
</dbReference>
<reference evidence="1" key="1">
    <citation type="submission" date="2019-10" db="EMBL/GenBank/DDBJ databases">
        <title>Draft genome sequece of Microseira wollei NIES-4236.</title>
        <authorList>
            <person name="Yamaguchi H."/>
            <person name="Suzuki S."/>
            <person name="Kawachi M."/>
        </authorList>
    </citation>
    <scope>NUCLEOTIDE SEQUENCE</scope>
    <source>
        <strain evidence="1">NIES-4236</strain>
    </source>
</reference>
<dbReference type="EMBL" id="BLAY01000021">
    <property type="protein sequence ID" value="GET37046.1"/>
    <property type="molecule type" value="Genomic_DNA"/>
</dbReference>
<accession>A0AAV3X8T0</accession>
<dbReference type="Gene3D" id="3.40.50.1450">
    <property type="entry name" value="HybD-like"/>
    <property type="match status" value="1"/>
</dbReference>
<dbReference type="PANTHER" id="PTHR30302:SF5">
    <property type="entry name" value="SLR1876 PROTEIN"/>
    <property type="match status" value="1"/>
</dbReference>
<keyword evidence="2" id="KW-1185">Reference proteome</keyword>
<organism evidence="1 2">
    <name type="scientific">Microseira wollei NIES-4236</name>
    <dbReference type="NCBI Taxonomy" id="2530354"/>
    <lineage>
        <taxon>Bacteria</taxon>
        <taxon>Bacillati</taxon>
        <taxon>Cyanobacteriota</taxon>
        <taxon>Cyanophyceae</taxon>
        <taxon>Oscillatoriophycideae</taxon>
        <taxon>Aerosakkonematales</taxon>
        <taxon>Aerosakkonemataceae</taxon>
        <taxon>Microseira</taxon>
    </lineage>
</organism>
<comment type="caution">
    <text evidence="1">The sequence shown here is derived from an EMBL/GenBank/DDBJ whole genome shotgun (WGS) entry which is preliminary data.</text>
</comment>
<dbReference type="GO" id="GO:0008047">
    <property type="term" value="F:enzyme activator activity"/>
    <property type="evidence" value="ECO:0007669"/>
    <property type="project" value="InterPro"/>
</dbReference>
<dbReference type="AlphaFoldDB" id="A0AAV3X8T0"/>
<dbReference type="CDD" id="cd06066">
    <property type="entry name" value="H2MP_NAD-link-bidir"/>
    <property type="match status" value="1"/>
</dbReference>
<dbReference type="GO" id="GO:0004175">
    <property type="term" value="F:endopeptidase activity"/>
    <property type="evidence" value="ECO:0007669"/>
    <property type="project" value="TreeGrafter"/>
</dbReference>
<name>A0AAV3X8T0_9CYAN</name>
<evidence type="ECO:0000313" key="1">
    <source>
        <dbReference type="EMBL" id="GET37046.1"/>
    </source>
</evidence>